<name>A0AAE9ZH99_9PROT</name>
<evidence type="ECO:0000313" key="3">
    <source>
        <dbReference type="Proteomes" id="UP001214043"/>
    </source>
</evidence>
<dbReference type="KEGG" id="hfl:PUV54_12715"/>
<feature type="chain" id="PRO_5042260854" evidence="1">
    <location>
        <begin position="23"/>
        <end position="275"/>
    </location>
</feature>
<proteinExistence type="predicted"/>
<evidence type="ECO:0000313" key="2">
    <source>
        <dbReference type="EMBL" id="WDI30816.1"/>
    </source>
</evidence>
<dbReference type="EMBL" id="CP118166">
    <property type="protein sequence ID" value="WDI30816.1"/>
    <property type="molecule type" value="Genomic_DNA"/>
</dbReference>
<dbReference type="RefSeq" id="WP_274492638.1">
    <property type="nucleotide sequence ID" value="NZ_CP118166.1"/>
</dbReference>
<organism evidence="2 3">
    <name type="scientific">Hyphococcus flavus</name>
    <dbReference type="NCBI Taxonomy" id="1866326"/>
    <lineage>
        <taxon>Bacteria</taxon>
        <taxon>Pseudomonadati</taxon>
        <taxon>Pseudomonadota</taxon>
        <taxon>Alphaproteobacteria</taxon>
        <taxon>Parvularculales</taxon>
        <taxon>Parvularculaceae</taxon>
        <taxon>Hyphococcus</taxon>
    </lineage>
</organism>
<reference evidence="2" key="1">
    <citation type="submission" date="2023-02" db="EMBL/GenBank/DDBJ databases">
        <title>Genome sequence of Hyphococcus flavus.</title>
        <authorList>
            <person name="Rong J.-C."/>
            <person name="Zhao Q."/>
            <person name="Yi M."/>
            <person name="Wu J.-Y."/>
        </authorList>
    </citation>
    <scope>NUCLEOTIDE SEQUENCE</scope>
    <source>
        <strain evidence="2">MCCC 1K03223</strain>
    </source>
</reference>
<evidence type="ECO:0000256" key="1">
    <source>
        <dbReference type="SAM" id="SignalP"/>
    </source>
</evidence>
<sequence>MAICRSVAVMLAAFFLSNSAYAEQQNSEAAQQLIRVALQAENEMVCCRGFYGDDLGRMPRGQCTNSGGDVAPLNTCEATIAVGGVATPGKVQQPSTGTELPETFAASGDVALKWFLPQLSDIGLVKPLWKQNIFYENQQTQLAVFGSATIQIVNPNSNNADVTVECVEGRSFRPSGEPGDVSMNRDFRELKIPGYSRTAFRTGLETIALDKEYKDFLRYNCMVSSEVPIFVYAYQEEQVVSDNPNPSTKRQEENRWLDWRRRPVPAIRIEVADNE</sequence>
<keyword evidence="1" id="KW-0732">Signal</keyword>
<feature type="signal peptide" evidence="1">
    <location>
        <begin position="1"/>
        <end position="22"/>
    </location>
</feature>
<dbReference type="Proteomes" id="UP001214043">
    <property type="component" value="Chromosome"/>
</dbReference>
<accession>A0AAE9ZH99</accession>
<dbReference type="AlphaFoldDB" id="A0AAE9ZH99"/>
<gene>
    <name evidence="2" type="ORF">PUV54_12715</name>
</gene>
<protein>
    <submittedName>
        <fullName evidence="2">Uncharacterized protein</fullName>
    </submittedName>
</protein>
<keyword evidence="3" id="KW-1185">Reference proteome</keyword>